<evidence type="ECO:0000256" key="5">
    <source>
        <dbReference type="ARBA" id="ARBA00023136"/>
    </source>
</evidence>
<dbReference type="eggNOG" id="KOG0522">
    <property type="taxonomic scope" value="Eukaryota"/>
</dbReference>
<feature type="region of interest" description="Disordered" evidence="9">
    <location>
        <begin position="479"/>
        <end position="511"/>
    </location>
</feature>
<feature type="domain" description="Ankyrin repeat" evidence="10">
    <location>
        <begin position="507"/>
        <end position="676"/>
    </location>
</feature>
<evidence type="ECO:0000256" key="9">
    <source>
        <dbReference type="SAM" id="MobiDB-lite"/>
    </source>
</evidence>
<sequence>MSCSSNDTPAPPPLHVAVWEGDIERIRSILNAVCPEGEESRDPDKAEALKTLLETKDVRGNSALHLAVRIVQPRQQAIVKLLLDRDANVASRNSDGWSCAHDAALLDDEYMLAQLYLQGEKQVIKSLESAQETFMQALEKLPDFEAEIFIEAQSWVPIVSSVLPSDTIRIWKFGSQLRIDSALKGLDGVKWKKGPMSHVYMGRNTGERAGHAVVMDHTSKKFYDVLEAMHNSSVGNMDMALQVSLTTSMSSSSLDATNLEFIKQKDVKAQGKRDKSRIQDDEENKKSRSKQRKCPWPGTTYKMQNFSMEAQFRPVVKPDRKLKQLPTGKDTPFEEVQQFVEHIQSSVTHGKNKKSSKSTQKKSSSLSSNDGNAGQTLRIEKGRKVEMHLDVIAGDMIRWDFLAKSSDFCFVATYFHEDQQQVVCRTDGVKNMAIVGAFEVEHNGSFVLMWQNTQKGFTMDRNGIKIKYDVQHTRSAANELPADAATVEPAASPESEEVEEEASNKPRKLTDEQKCEVFRQLDHIPNPITTTTSFVDYFKLNDVASESKDSLDDKQQKKSLFKMFEDKKHQTATASSSRNGTVETAFGMKNTYRSLTLLPATRRMRKDFEAKVVMTENFPFQLRDFLPVIKFISTTGDHVKNLEEFFQMKLPPGFPVKFELPMMFTIRVAYTFQKITLNPQLDPKMFEIPSDYQEVFTLDEVRS</sequence>
<dbReference type="PROSITE" id="PS50297">
    <property type="entry name" value="ANK_REP_REGION"/>
    <property type="match status" value="1"/>
</dbReference>
<dbReference type="PANTHER" id="PTHR12447:SF25">
    <property type="entry name" value="ANKYRIN REPEAT DOMAIN-CONTAINING PROTEIN 13C"/>
    <property type="match status" value="1"/>
</dbReference>
<proteinExistence type="predicted"/>
<evidence type="ECO:0000256" key="6">
    <source>
        <dbReference type="ARBA" id="ARBA00023186"/>
    </source>
</evidence>
<organism evidence="11 12">
    <name type="scientific">Phytophthora nicotianae P1569</name>
    <dbReference type="NCBI Taxonomy" id="1317065"/>
    <lineage>
        <taxon>Eukaryota</taxon>
        <taxon>Sar</taxon>
        <taxon>Stramenopiles</taxon>
        <taxon>Oomycota</taxon>
        <taxon>Peronosporomycetes</taxon>
        <taxon>Peronosporales</taxon>
        <taxon>Peronosporaceae</taxon>
        <taxon>Phytophthora</taxon>
    </lineage>
</organism>
<evidence type="ECO:0000313" key="11">
    <source>
        <dbReference type="EMBL" id="ETI49124.1"/>
    </source>
</evidence>
<keyword evidence="5" id="KW-0472">Membrane</keyword>
<feature type="compositionally biased region" description="Basic residues" evidence="9">
    <location>
        <begin position="350"/>
        <end position="360"/>
    </location>
</feature>
<evidence type="ECO:0000259" key="10">
    <source>
        <dbReference type="Pfam" id="PF11904"/>
    </source>
</evidence>
<comment type="caution">
    <text evidence="11">The sequence shown here is derived from an EMBL/GenBank/DDBJ whole genome shotgun (WGS) entry which is preliminary data.</text>
</comment>
<evidence type="ECO:0000313" key="12">
    <source>
        <dbReference type="Proteomes" id="UP000018721"/>
    </source>
</evidence>
<reference evidence="11 12" key="1">
    <citation type="submission" date="2013-11" db="EMBL/GenBank/DDBJ databases">
        <title>The Genome Sequence of Phytophthora parasitica P1569.</title>
        <authorList>
            <consortium name="The Broad Institute Genomics Platform"/>
            <person name="Russ C."/>
            <person name="Tyler B."/>
            <person name="Panabieres F."/>
            <person name="Shan W."/>
            <person name="Tripathy S."/>
            <person name="Grunwald N."/>
            <person name="Machado M."/>
            <person name="Johnson C.S."/>
            <person name="Arredondo F."/>
            <person name="Hong C."/>
            <person name="Coffey M."/>
            <person name="Young S.K."/>
            <person name="Zeng Q."/>
            <person name="Gargeya S."/>
            <person name="Fitzgerald M."/>
            <person name="Abouelleil A."/>
            <person name="Alvarado L."/>
            <person name="Chapman S.B."/>
            <person name="Gainer-Dewar J."/>
            <person name="Goldberg J."/>
            <person name="Griggs A."/>
            <person name="Gujja S."/>
            <person name="Hansen M."/>
            <person name="Howarth C."/>
            <person name="Imamovic A."/>
            <person name="Ireland A."/>
            <person name="Larimer J."/>
            <person name="McCowan C."/>
            <person name="Murphy C."/>
            <person name="Pearson M."/>
            <person name="Poon T.W."/>
            <person name="Priest M."/>
            <person name="Roberts A."/>
            <person name="Saif S."/>
            <person name="Shea T."/>
            <person name="Sykes S."/>
            <person name="Wortman J."/>
            <person name="Nusbaum C."/>
            <person name="Birren B."/>
        </authorList>
    </citation>
    <scope>NUCLEOTIDE SEQUENCE [LARGE SCALE GENOMIC DNA]</scope>
    <source>
        <strain evidence="11 12">P1569</strain>
    </source>
</reference>
<accession>V9FCC8</accession>
<dbReference type="HOGENOM" id="CLU_411887_0_0_1"/>
<dbReference type="Gene3D" id="1.25.40.20">
    <property type="entry name" value="Ankyrin repeat-containing domain"/>
    <property type="match status" value="1"/>
</dbReference>
<comment type="subcellular location">
    <subcellularLocation>
        <location evidence="1">Endoplasmic reticulum membrane</location>
    </subcellularLocation>
</comment>
<feature type="region of interest" description="Disordered" evidence="9">
    <location>
        <begin position="266"/>
        <end position="300"/>
    </location>
</feature>
<dbReference type="InterPro" id="IPR036770">
    <property type="entry name" value="Ankyrin_rpt-contain_sf"/>
</dbReference>
<feature type="domain" description="Ankyrin repeat" evidence="10">
    <location>
        <begin position="178"/>
        <end position="361"/>
    </location>
</feature>
<name>V9FCC8_PHYNI</name>
<evidence type="ECO:0000256" key="4">
    <source>
        <dbReference type="ARBA" id="ARBA00023043"/>
    </source>
</evidence>
<dbReference type="PANTHER" id="PTHR12447">
    <property type="entry name" value="ANKYRIN REPEAT DOMAIN-CONTAINING PROTEIN 13"/>
    <property type="match status" value="1"/>
</dbReference>
<feature type="repeat" description="ANK" evidence="8">
    <location>
        <begin position="59"/>
        <end position="94"/>
    </location>
</feature>
<feature type="compositionally biased region" description="Basic and acidic residues" evidence="9">
    <location>
        <begin position="502"/>
        <end position="511"/>
    </location>
</feature>
<dbReference type="AlphaFoldDB" id="V9FCC8"/>
<dbReference type="Pfam" id="PF00023">
    <property type="entry name" value="Ank"/>
    <property type="match status" value="1"/>
</dbReference>
<gene>
    <name evidence="11" type="ORF">F443_06963</name>
</gene>
<dbReference type="OrthoDB" id="1585644at2759"/>
<dbReference type="Proteomes" id="UP000018721">
    <property type="component" value="Unassembled WGS sequence"/>
</dbReference>
<dbReference type="PROSITE" id="PS50088">
    <property type="entry name" value="ANK_REPEAT"/>
    <property type="match status" value="1"/>
</dbReference>
<evidence type="ECO:0000256" key="8">
    <source>
        <dbReference type="PROSITE-ProRule" id="PRU00023"/>
    </source>
</evidence>
<keyword evidence="4 8" id="KW-0040">ANK repeat</keyword>
<evidence type="ECO:0000256" key="2">
    <source>
        <dbReference type="ARBA" id="ARBA00022737"/>
    </source>
</evidence>
<feature type="region of interest" description="Disordered" evidence="9">
    <location>
        <begin position="345"/>
        <end position="379"/>
    </location>
</feature>
<keyword evidence="2" id="KW-0677">Repeat</keyword>
<dbReference type="InterPro" id="IPR055285">
    <property type="entry name" value="ANKRD13_C"/>
</dbReference>
<feature type="compositionally biased region" description="Basic and acidic residues" evidence="9">
    <location>
        <begin position="266"/>
        <end position="286"/>
    </location>
</feature>
<dbReference type="InterPro" id="IPR002110">
    <property type="entry name" value="Ankyrin_rpt"/>
</dbReference>
<evidence type="ECO:0000256" key="7">
    <source>
        <dbReference type="ARBA" id="ARBA00037107"/>
    </source>
</evidence>
<dbReference type="Gene3D" id="2.60.120.680">
    <property type="entry name" value="GOLD domain"/>
    <property type="match status" value="1"/>
</dbReference>
<dbReference type="SUPFAM" id="SSF48403">
    <property type="entry name" value="Ankyrin repeat"/>
    <property type="match status" value="1"/>
</dbReference>
<dbReference type="SUPFAM" id="SSF101576">
    <property type="entry name" value="Supernatant protein factor (SPF), C-terminal domain"/>
    <property type="match status" value="1"/>
</dbReference>
<evidence type="ECO:0000256" key="1">
    <source>
        <dbReference type="ARBA" id="ARBA00004586"/>
    </source>
</evidence>
<evidence type="ECO:0000256" key="3">
    <source>
        <dbReference type="ARBA" id="ARBA00022824"/>
    </source>
</evidence>
<comment type="function">
    <text evidence="7">Acts as a molecular chaperone for G protein-coupled receptors, regulating their biogenesis and exit from the ER.</text>
</comment>
<dbReference type="GO" id="GO:0005789">
    <property type="term" value="C:endoplasmic reticulum membrane"/>
    <property type="evidence" value="ECO:0007669"/>
    <property type="project" value="UniProtKB-SubCell"/>
</dbReference>
<keyword evidence="3" id="KW-0256">Endoplasmic reticulum</keyword>
<dbReference type="InterPro" id="IPR036598">
    <property type="entry name" value="GOLD_dom_sf"/>
</dbReference>
<protein>
    <recommendedName>
        <fullName evidence="10">Ankyrin repeat domain-containing protein</fullName>
    </recommendedName>
</protein>
<keyword evidence="6" id="KW-0143">Chaperone</keyword>
<dbReference type="EMBL" id="ANIZ01001140">
    <property type="protein sequence ID" value="ETI49124.1"/>
    <property type="molecule type" value="Genomic_DNA"/>
</dbReference>
<keyword evidence="12" id="KW-1185">Reference proteome</keyword>
<dbReference type="Pfam" id="PF11904">
    <property type="entry name" value="ANKRD13_C"/>
    <property type="match status" value="2"/>
</dbReference>
<dbReference type="InterPro" id="IPR021832">
    <property type="entry name" value="ANKRD13"/>
</dbReference>